<dbReference type="AlphaFoldDB" id="A0A9W9BB69"/>
<evidence type="ECO:0000256" key="2">
    <source>
        <dbReference type="ARBA" id="ARBA00010617"/>
    </source>
</evidence>
<dbReference type="GO" id="GO:0004497">
    <property type="term" value="F:monooxygenase activity"/>
    <property type="evidence" value="ECO:0007669"/>
    <property type="project" value="UniProtKB-KW"/>
</dbReference>
<dbReference type="Pfam" id="PF00067">
    <property type="entry name" value="p450"/>
    <property type="match status" value="1"/>
</dbReference>
<evidence type="ECO:0000256" key="1">
    <source>
        <dbReference type="ARBA" id="ARBA00001971"/>
    </source>
</evidence>
<name>A0A9W9BB69_9HYPO</name>
<comment type="cofactor">
    <cofactor evidence="1 7">
        <name>heme</name>
        <dbReference type="ChEBI" id="CHEBI:30413"/>
    </cofactor>
</comment>
<evidence type="ECO:0000256" key="4">
    <source>
        <dbReference type="ARBA" id="ARBA00023002"/>
    </source>
</evidence>
<proteinExistence type="inferred from homology"/>
<dbReference type="PANTHER" id="PTHR46206:SF4">
    <property type="entry name" value="P450, PUTATIVE (EUROFUNG)-RELATED"/>
    <property type="match status" value="1"/>
</dbReference>
<feature type="binding site" description="axial binding residue" evidence="7">
    <location>
        <position position="458"/>
    </location>
    <ligand>
        <name>heme</name>
        <dbReference type="ChEBI" id="CHEBI:30413"/>
    </ligand>
    <ligandPart>
        <name>Fe</name>
        <dbReference type="ChEBI" id="CHEBI:18248"/>
    </ligandPart>
</feature>
<dbReference type="GO" id="GO:0020037">
    <property type="term" value="F:heme binding"/>
    <property type="evidence" value="ECO:0007669"/>
    <property type="project" value="InterPro"/>
</dbReference>
<keyword evidence="8" id="KW-0472">Membrane</keyword>
<keyword evidence="3 7" id="KW-0479">Metal-binding</keyword>
<feature type="transmembrane region" description="Helical" evidence="8">
    <location>
        <begin position="26"/>
        <end position="46"/>
    </location>
</feature>
<dbReference type="CDD" id="cd11041">
    <property type="entry name" value="CYP503A1-like"/>
    <property type="match status" value="1"/>
</dbReference>
<evidence type="ECO:0000256" key="6">
    <source>
        <dbReference type="ARBA" id="ARBA00023033"/>
    </source>
</evidence>
<reference evidence="9" key="1">
    <citation type="submission" date="2022-09" db="EMBL/GenBank/DDBJ databases">
        <title>Chromosome-level assembly of Trichoderma breve T069, a fungus used in development of biopesticide product.</title>
        <authorList>
            <person name="Lin R."/>
            <person name="Liu T."/>
        </authorList>
    </citation>
    <scope>NUCLEOTIDE SEQUENCE</scope>
    <source>
        <strain evidence="9">T069</strain>
    </source>
</reference>
<dbReference type="GeneID" id="80866816"/>
<evidence type="ECO:0000313" key="10">
    <source>
        <dbReference type="Proteomes" id="UP001140511"/>
    </source>
</evidence>
<keyword evidence="7" id="KW-0349">Heme</keyword>
<evidence type="ECO:0000313" key="9">
    <source>
        <dbReference type="EMBL" id="KAJ4859930.1"/>
    </source>
</evidence>
<evidence type="ECO:0000256" key="7">
    <source>
        <dbReference type="PIRSR" id="PIRSR602403-1"/>
    </source>
</evidence>
<comment type="similarity">
    <text evidence="2">Belongs to the cytochrome P450 family.</text>
</comment>
<dbReference type="EMBL" id="JAOPEN010000003">
    <property type="protein sequence ID" value="KAJ4859930.1"/>
    <property type="molecule type" value="Genomic_DNA"/>
</dbReference>
<dbReference type="Proteomes" id="UP001140511">
    <property type="component" value="Unassembled WGS sequence"/>
</dbReference>
<gene>
    <name evidence="9" type="ORF">T069G_04918</name>
</gene>
<keyword evidence="4" id="KW-0560">Oxidoreductase</keyword>
<organism evidence="9 10">
    <name type="scientific">Trichoderma breve</name>
    <dbReference type="NCBI Taxonomy" id="2034170"/>
    <lineage>
        <taxon>Eukaryota</taxon>
        <taxon>Fungi</taxon>
        <taxon>Dikarya</taxon>
        <taxon>Ascomycota</taxon>
        <taxon>Pezizomycotina</taxon>
        <taxon>Sordariomycetes</taxon>
        <taxon>Hypocreomycetidae</taxon>
        <taxon>Hypocreales</taxon>
        <taxon>Hypocreaceae</taxon>
        <taxon>Trichoderma</taxon>
    </lineage>
</organism>
<keyword evidence="5 7" id="KW-0408">Iron</keyword>
<dbReference type="InterPro" id="IPR002403">
    <property type="entry name" value="Cyt_P450_E_grp-IV"/>
</dbReference>
<protein>
    <submittedName>
        <fullName evidence="9">Cytochrome p450 domain-containing protein</fullName>
    </submittedName>
</protein>
<dbReference type="InterPro" id="IPR001128">
    <property type="entry name" value="Cyt_P450"/>
</dbReference>
<evidence type="ECO:0000256" key="5">
    <source>
        <dbReference type="ARBA" id="ARBA00023004"/>
    </source>
</evidence>
<dbReference type="PRINTS" id="PR00465">
    <property type="entry name" value="EP450IV"/>
</dbReference>
<sequence length="520" mass="59711">MWQNDLLSMETTILRSILQRAVESTVAATAVVVGSSILLILFFDWLNYQKQRKRLGNIPVVGDAPYLWKRLRWTENESNLNGVLQRGYDTFSKKLKPWAYWGQHDDFILVLPPGACDEVKNADISQMSFLQAVEDSYHFKLHTNILGRAHVDAVRQSVNKNMSQEPFAGFLELWHLVHTVAASFLIGPHFASNPEYMSYIEDYCLNVPGFVHQYFWVPAPLRKMFWYLSPAGSRVRKVIKKLKFFIIPEIQRTIQIWRTIGRSDEEYTLLGAMLDLKEERGMIKRDATAMSEEEEKRQIDIFSDEVIFTAFDSAGPVVCLVTQLLYESIRDEKLTEALRAEISTALANNNGEWSVQMMSSLPRLESFTRETLRVNGPTLFSVTRSVLKPFQLKSGLALRPGNIITSPSWMIHRDEDNYPKAHEFDPYRFYDETTNTATTKATTASNTFLAYGYGSQMCPGRYLGVRMTQIIFAKLLMRYDALFEGDKRAKPDNIVMPGQVLPSYYAKIVLKLRNEAKTHE</sequence>
<dbReference type="GO" id="GO:0016705">
    <property type="term" value="F:oxidoreductase activity, acting on paired donors, with incorporation or reduction of molecular oxygen"/>
    <property type="evidence" value="ECO:0007669"/>
    <property type="project" value="InterPro"/>
</dbReference>
<keyword evidence="10" id="KW-1185">Reference proteome</keyword>
<dbReference type="PANTHER" id="PTHR46206">
    <property type="entry name" value="CYTOCHROME P450"/>
    <property type="match status" value="1"/>
</dbReference>
<evidence type="ECO:0000256" key="3">
    <source>
        <dbReference type="ARBA" id="ARBA00022723"/>
    </source>
</evidence>
<dbReference type="Gene3D" id="1.10.630.10">
    <property type="entry name" value="Cytochrome P450"/>
    <property type="match status" value="1"/>
</dbReference>
<dbReference type="RefSeq" id="XP_056028986.1">
    <property type="nucleotide sequence ID" value="XM_056172128.1"/>
</dbReference>
<dbReference type="SUPFAM" id="SSF48264">
    <property type="entry name" value="Cytochrome P450"/>
    <property type="match status" value="1"/>
</dbReference>
<keyword evidence="6" id="KW-0503">Monooxygenase</keyword>
<accession>A0A9W9BB69</accession>
<dbReference type="GO" id="GO:0005506">
    <property type="term" value="F:iron ion binding"/>
    <property type="evidence" value="ECO:0007669"/>
    <property type="project" value="InterPro"/>
</dbReference>
<comment type="caution">
    <text evidence="9">The sequence shown here is derived from an EMBL/GenBank/DDBJ whole genome shotgun (WGS) entry which is preliminary data.</text>
</comment>
<keyword evidence="8" id="KW-1133">Transmembrane helix</keyword>
<keyword evidence="8" id="KW-0812">Transmembrane</keyword>
<dbReference type="InterPro" id="IPR036396">
    <property type="entry name" value="Cyt_P450_sf"/>
</dbReference>
<evidence type="ECO:0000256" key="8">
    <source>
        <dbReference type="SAM" id="Phobius"/>
    </source>
</evidence>